<dbReference type="AlphaFoldDB" id="A0A7Y9J3T9"/>
<evidence type="ECO:0000313" key="1">
    <source>
        <dbReference type="EMBL" id="NYD34330.1"/>
    </source>
</evidence>
<evidence type="ECO:0000313" key="2">
    <source>
        <dbReference type="Proteomes" id="UP000535890"/>
    </source>
</evidence>
<reference evidence="1 2" key="1">
    <citation type="submission" date="2020-07" db="EMBL/GenBank/DDBJ databases">
        <title>Sequencing the genomes of 1000 actinobacteria strains.</title>
        <authorList>
            <person name="Klenk H.-P."/>
        </authorList>
    </citation>
    <scope>NUCLEOTIDE SEQUENCE [LARGE SCALE GENOMIC DNA]</scope>
    <source>
        <strain evidence="1 2">DSM 45772</strain>
    </source>
</reference>
<sequence length="86" mass="9323">MTDQHRWSEQARVAARSVLANVESLDALPADRRAEVVALAEQLCRGHLDHAGTLFAAAQLRALLDPVPALAARTVVSWLDDLRLAA</sequence>
<keyword evidence="2" id="KW-1185">Reference proteome</keyword>
<dbReference type="EMBL" id="JACCBN010000001">
    <property type="protein sequence ID" value="NYD34330.1"/>
    <property type="molecule type" value="Genomic_DNA"/>
</dbReference>
<accession>A0A7Y9J3T9</accession>
<comment type="caution">
    <text evidence="1">The sequence shown here is derived from an EMBL/GenBank/DDBJ whole genome shotgun (WGS) entry which is preliminary data.</text>
</comment>
<organism evidence="1 2">
    <name type="scientific">Actinomycetospora corticicola</name>
    <dbReference type="NCBI Taxonomy" id="663602"/>
    <lineage>
        <taxon>Bacteria</taxon>
        <taxon>Bacillati</taxon>
        <taxon>Actinomycetota</taxon>
        <taxon>Actinomycetes</taxon>
        <taxon>Pseudonocardiales</taxon>
        <taxon>Pseudonocardiaceae</taxon>
        <taxon>Actinomycetospora</taxon>
    </lineage>
</organism>
<dbReference type="RefSeq" id="WP_179792286.1">
    <property type="nucleotide sequence ID" value="NZ_BAABHP010000030.1"/>
</dbReference>
<dbReference type="Proteomes" id="UP000535890">
    <property type="component" value="Unassembled WGS sequence"/>
</dbReference>
<proteinExistence type="predicted"/>
<name>A0A7Y9J3T9_9PSEU</name>
<protein>
    <submittedName>
        <fullName evidence="1">Uncharacterized protein</fullName>
    </submittedName>
</protein>
<gene>
    <name evidence="1" type="ORF">BJ983_000432</name>
</gene>